<keyword evidence="2" id="KW-1185">Reference proteome</keyword>
<reference evidence="1" key="2">
    <citation type="submission" date="2023-01" db="EMBL/GenBank/DDBJ databases">
        <title>Draft genome sequence of Maritalea porphyrae strain NBRC 107169.</title>
        <authorList>
            <person name="Sun Q."/>
            <person name="Mori K."/>
        </authorList>
    </citation>
    <scope>NUCLEOTIDE SEQUENCE</scope>
    <source>
        <strain evidence="1">NBRC 107169</strain>
    </source>
</reference>
<evidence type="ECO:0000313" key="1">
    <source>
        <dbReference type="EMBL" id="GLQ16903.1"/>
    </source>
</evidence>
<name>A0ABQ5UNV9_9HYPH</name>
<sequence length="72" mass="8703">MTYISTNNVPRESYYRRIGRWFLDLLNGLRQMQPRPHQAKRPSVPNERMVELNPHLLRDIGFTDFNAPRRHQ</sequence>
<dbReference type="Proteomes" id="UP001161405">
    <property type="component" value="Unassembled WGS sequence"/>
</dbReference>
<gene>
    <name evidence="1" type="ORF">GCM10007879_11520</name>
</gene>
<comment type="caution">
    <text evidence="1">The sequence shown here is derived from an EMBL/GenBank/DDBJ whole genome shotgun (WGS) entry which is preliminary data.</text>
</comment>
<protein>
    <recommendedName>
        <fullName evidence="3">DUF1127 domain-containing protein</fullName>
    </recommendedName>
</protein>
<accession>A0ABQ5UNV9</accession>
<dbReference type="EMBL" id="BSNI01000002">
    <property type="protein sequence ID" value="GLQ16903.1"/>
    <property type="molecule type" value="Genomic_DNA"/>
</dbReference>
<evidence type="ECO:0008006" key="3">
    <source>
        <dbReference type="Google" id="ProtNLM"/>
    </source>
</evidence>
<organism evidence="1 2">
    <name type="scientific">Maritalea porphyrae</name>
    <dbReference type="NCBI Taxonomy" id="880732"/>
    <lineage>
        <taxon>Bacteria</taxon>
        <taxon>Pseudomonadati</taxon>
        <taxon>Pseudomonadota</taxon>
        <taxon>Alphaproteobacteria</taxon>
        <taxon>Hyphomicrobiales</taxon>
        <taxon>Devosiaceae</taxon>
        <taxon>Maritalea</taxon>
    </lineage>
</organism>
<evidence type="ECO:0000313" key="2">
    <source>
        <dbReference type="Proteomes" id="UP001161405"/>
    </source>
</evidence>
<reference evidence="1" key="1">
    <citation type="journal article" date="2014" name="Int. J. Syst. Evol. Microbiol.">
        <title>Complete genome of a new Firmicutes species belonging to the dominant human colonic microbiota ('Ruminococcus bicirculans') reveals two chromosomes and a selective capacity to utilize plant glucans.</title>
        <authorList>
            <consortium name="NISC Comparative Sequencing Program"/>
            <person name="Wegmann U."/>
            <person name="Louis P."/>
            <person name="Goesmann A."/>
            <person name="Henrissat B."/>
            <person name="Duncan S.H."/>
            <person name="Flint H.J."/>
        </authorList>
    </citation>
    <scope>NUCLEOTIDE SEQUENCE</scope>
    <source>
        <strain evidence="1">NBRC 107169</strain>
    </source>
</reference>
<dbReference type="RefSeq" id="WP_284362692.1">
    <property type="nucleotide sequence ID" value="NZ_BSNI01000002.1"/>
</dbReference>
<proteinExistence type="predicted"/>